<dbReference type="GO" id="GO:0005634">
    <property type="term" value="C:nucleus"/>
    <property type="evidence" value="ECO:0007669"/>
    <property type="project" value="UniProtKB-UniRule"/>
</dbReference>
<dbReference type="Gene3D" id="1.10.150.50">
    <property type="entry name" value="Transcription Factor, Ets-1"/>
    <property type="match status" value="1"/>
</dbReference>
<feature type="compositionally biased region" description="Basic residues" evidence="4">
    <location>
        <begin position="120"/>
        <end position="129"/>
    </location>
</feature>
<feature type="compositionally biased region" description="Low complexity" evidence="4">
    <location>
        <begin position="91"/>
        <end position="114"/>
    </location>
</feature>
<dbReference type="InterPro" id="IPR051965">
    <property type="entry name" value="ChromReg_NeuronalGeneExpr"/>
</dbReference>
<accession>A0A074Y1T6</accession>
<proteinExistence type="predicted"/>
<feature type="compositionally biased region" description="Polar residues" evidence="4">
    <location>
        <begin position="270"/>
        <end position="280"/>
    </location>
</feature>
<dbReference type="InterPro" id="IPR009071">
    <property type="entry name" value="HMG_box_dom"/>
</dbReference>
<dbReference type="GO" id="GO:0003677">
    <property type="term" value="F:DNA binding"/>
    <property type="evidence" value="ECO:0007669"/>
    <property type="project" value="UniProtKB-UniRule"/>
</dbReference>
<dbReference type="AlphaFoldDB" id="A0A074Y1T6"/>
<dbReference type="OMA" id="HREQNTE"/>
<feature type="compositionally biased region" description="Polar residues" evidence="4">
    <location>
        <begin position="296"/>
        <end position="327"/>
    </location>
</feature>
<evidence type="ECO:0000256" key="4">
    <source>
        <dbReference type="SAM" id="MobiDB-lite"/>
    </source>
</evidence>
<dbReference type="OrthoDB" id="1919336at2759"/>
<feature type="domain" description="HMG box" evidence="6">
    <location>
        <begin position="136"/>
        <end position="202"/>
    </location>
</feature>
<dbReference type="PANTHER" id="PTHR46040:SF3">
    <property type="entry name" value="HIGH MOBILITY GROUP PROTEIN 2"/>
    <property type="match status" value="1"/>
</dbReference>
<dbReference type="PANTHER" id="PTHR46040">
    <property type="entry name" value="HIGH MOBILITY GROUP PROTEIN 2"/>
    <property type="match status" value="1"/>
</dbReference>
<sequence>MTTLKDFLERLDLSRYHDALVEEGFDTWETLMDITESDLEALGVKLGHRRKLQRAILNASKDRTPLPLLLHSALRDDSVVNDEARKKRDSQNPQLQQQRSQDSTTQETSTTSASNGQPTRSKRKYRRHPKADEHAPERPPSAYVIFSNQVRDELKGKDLSFTEIAKLVGERWQELQAHEKEPCEREAQALKDTYYSELRTYKKTPQYKAYQEYLIDFRAKHSESNAQGDAKKPKTRLSSGQSRSYDDSHMDGDEGVDGLDGVDAIDGDQVQPSPTHSSPNTQPFRQFPPPRPTSSGDTASSYSTWRSTQQADSSTAMPHRNPSISTFTTYTTSQDDDGSTSPTSSRPPLSSAHTSAPQQHQIHQQRPATKSPLLPQQQPSANTLPPLSHLDAHAPRKTSATPLMNWPLHTTLPPIVPNGPNNHHNSTPSSMYSSPTLRHVTNPPVVMRPIQNGDAGAERNKASLSTLLRASEHVDARDAVDARRGSGRRVS</sequence>
<protein>
    <recommendedName>
        <fullName evidence="9">HMG box domain-containing protein</fullName>
    </recommendedName>
</protein>
<evidence type="ECO:0008006" key="9">
    <source>
        <dbReference type="Google" id="ProtNLM"/>
    </source>
</evidence>
<dbReference type="Proteomes" id="UP000030641">
    <property type="component" value="Unassembled WGS sequence"/>
</dbReference>
<dbReference type="GeneID" id="25364703"/>
<dbReference type="PROSITE" id="PS50118">
    <property type="entry name" value="HMG_BOX_2"/>
    <property type="match status" value="1"/>
</dbReference>
<keyword evidence="1 3" id="KW-0238">DNA-binding</keyword>
<feature type="region of interest" description="Disordered" evidence="4">
    <location>
        <begin position="82"/>
        <end position="142"/>
    </location>
</feature>
<name>A0A074Y1T6_AURSE</name>
<feature type="compositionally biased region" description="Low complexity" evidence="4">
    <location>
        <begin position="328"/>
        <end position="351"/>
    </location>
</feature>
<dbReference type="SMART" id="SM00398">
    <property type="entry name" value="HMG"/>
    <property type="match status" value="1"/>
</dbReference>
<organism evidence="7 8">
    <name type="scientific">Aureobasidium subglaciale (strain EXF-2481)</name>
    <name type="common">Aureobasidium pullulans var. subglaciale</name>
    <dbReference type="NCBI Taxonomy" id="1043005"/>
    <lineage>
        <taxon>Eukaryota</taxon>
        <taxon>Fungi</taxon>
        <taxon>Dikarya</taxon>
        <taxon>Ascomycota</taxon>
        <taxon>Pezizomycotina</taxon>
        <taxon>Dothideomycetes</taxon>
        <taxon>Dothideomycetidae</taxon>
        <taxon>Dothideales</taxon>
        <taxon>Saccotheciaceae</taxon>
        <taxon>Aureobasidium</taxon>
    </lineage>
</organism>
<feature type="compositionally biased region" description="Polar residues" evidence="4">
    <location>
        <begin position="419"/>
        <end position="436"/>
    </location>
</feature>
<dbReference type="HOGENOM" id="CLU_025284_3_1_1"/>
<evidence type="ECO:0000313" key="8">
    <source>
        <dbReference type="Proteomes" id="UP000030641"/>
    </source>
</evidence>
<keyword evidence="8" id="KW-1185">Reference proteome</keyword>
<dbReference type="PROSITE" id="PS50105">
    <property type="entry name" value="SAM_DOMAIN"/>
    <property type="match status" value="1"/>
</dbReference>
<dbReference type="SUPFAM" id="SSF47095">
    <property type="entry name" value="HMG-box"/>
    <property type="match status" value="1"/>
</dbReference>
<dbReference type="Pfam" id="PF00536">
    <property type="entry name" value="SAM_1"/>
    <property type="match status" value="1"/>
</dbReference>
<gene>
    <name evidence="7" type="ORF">AUEXF2481DRAFT_32739</name>
</gene>
<dbReference type="InParanoid" id="A0A074Y1T6"/>
<feature type="domain" description="SAM" evidence="5">
    <location>
        <begin position="1"/>
        <end position="44"/>
    </location>
</feature>
<dbReference type="EMBL" id="KL584775">
    <property type="protein sequence ID" value="KEQ91768.1"/>
    <property type="molecule type" value="Genomic_DNA"/>
</dbReference>
<dbReference type="Pfam" id="PF00505">
    <property type="entry name" value="HMG_box"/>
    <property type="match status" value="1"/>
</dbReference>
<dbReference type="GO" id="GO:0010468">
    <property type="term" value="P:regulation of gene expression"/>
    <property type="evidence" value="ECO:0007669"/>
    <property type="project" value="TreeGrafter"/>
</dbReference>
<evidence type="ECO:0000256" key="3">
    <source>
        <dbReference type="PROSITE-ProRule" id="PRU00267"/>
    </source>
</evidence>
<dbReference type="InterPro" id="IPR013761">
    <property type="entry name" value="SAM/pointed_sf"/>
</dbReference>
<evidence type="ECO:0000256" key="2">
    <source>
        <dbReference type="ARBA" id="ARBA00023242"/>
    </source>
</evidence>
<feature type="compositionally biased region" description="Polar residues" evidence="4">
    <location>
        <begin position="352"/>
        <end position="385"/>
    </location>
</feature>
<evidence type="ECO:0000256" key="1">
    <source>
        <dbReference type="ARBA" id="ARBA00023125"/>
    </source>
</evidence>
<dbReference type="SMART" id="SM00454">
    <property type="entry name" value="SAM"/>
    <property type="match status" value="1"/>
</dbReference>
<dbReference type="Gene3D" id="1.10.30.10">
    <property type="entry name" value="High mobility group box domain"/>
    <property type="match status" value="1"/>
</dbReference>
<dbReference type="SUPFAM" id="SSF47769">
    <property type="entry name" value="SAM/Pointed domain"/>
    <property type="match status" value="1"/>
</dbReference>
<reference evidence="7 8" key="1">
    <citation type="journal article" date="2014" name="BMC Genomics">
        <title>Genome sequencing of four Aureobasidium pullulans varieties: biotechnological potential, stress tolerance, and description of new species.</title>
        <authorList>
            <person name="Gostin Ar C."/>
            <person name="Ohm R.A."/>
            <person name="Kogej T."/>
            <person name="Sonjak S."/>
            <person name="Turk M."/>
            <person name="Zajc J."/>
            <person name="Zalar P."/>
            <person name="Grube M."/>
            <person name="Sun H."/>
            <person name="Han J."/>
            <person name="Sharma A."/>
            <person name="Chiniquy J."/>
            <person name="Ngan C.Y."/>
            <person name="Lipzen A."/>
            <person name="Barry K."/>
            <person name="Grigoriev I.V."/>
            <person name="Gunde-Cimerman N."/>
        </authorList>
    </citation>
    <scope>NUCLEOTIDE SEQUENCE [LARGE SCALE GENOMIC DNA]</scope>
    <source>
        <strain evidence="7 8">EXF-2481</strain>
    </source>
</reference>
<keyword evidence="2 3" id="KW-0539">Nucleus</keyword>
<dbReference type="RefSeq" id="XP_013340231.1">
    <property type="nucleotide sequence ID" value="XM_013484777.1"/>
</dbReference>
<dbReference type="InterPro" id="IPR036910">
    <property type="entry name" value="HMG_box_dom_sf"/>
</dbReference>
<evidence type="ECO:0000259" key="6">
    <source>
        <dbReference type="PROSITE" id="PS50118"/>
    </source>
</evidence>
<feature type="region of interest" description="Disordered" evidence="4">
    <location>
        <begin position="223"/>
        <end position="458"/>
    </location>
</feature>
<evidence type="ECO:0000259" key="5">
    <source>
        <dbReference type="PROSITE" id="PS50105"/>
    </source>
</evidence>
<feature type="DNA-binding region" description="HMG box" evidence="3">
    <location>
        <begin position="136"/>
        <end position="202"/>
    </location>
</feature>
<dbReference type="STRING" id="1043005.A0A074Y1T6"/>
<evidence type="ECO:0000313" key="7">
    <source>
        <dbReference type="EMBL" id="KEQ91768.1"/>
    </source>
</evidence>
<dbReference type="InterPro" id="IPR001660">
    <property type="entry name" value="SAM"/>
</dbReference>
<dbReference type="CDD" id="cd09487">
    <property type="entry name" value="SAM_superfamily"/>
    <property type="match status" value="1"/>
</dbReference>